<comment type="caution">
    <text evidence="1">The sequence shown here is derived from an EMBL/GenBank/DDBJ whole genome shotgun (WGS) entry which is preliminary data.</text>
</comment>
<sequence>MQGNFERIVEFYYRIVDESTSLDLTRRFDCFRVFNWITTRYHLSGWISLFSQDPRAREGHSLRRSVL</sequence>
<name>A0ABR0ASG5_9CRUS</name>
<accession>A0ABR0ASG5</accession>
<evidence type="ECO:0000313" key="1">
    <source>
        <dbReference type="EMBL" id="KAK4028041.1"/>
    </source>
</evidence>
<proteinExistence type="predicted"/>
<organism evidence="1 2">
    <name type="scientific">Daphnia magna</name>
    <dbReference type="NCBI Taxonomy" id="35525"/>
    <lineage>
        <taxon>Eukaryota</taxon>
        <taxon>Metazoa</taxon>
        <taxon>Ecdysozoa</taxon>
        <taxon>Arthropoda</taxon>
        <taxon>Crustacea</taxon>
        <taxon>Branchiopoda</taxon>
        <taxon>Diplostraca</taxon>
        <taxon>Cladocera</taxon>
        <taxon>Anomopoda</taxon>
        <taxon>Daphniidae</taxon>
        <taxon>Daphnia</taxon>
    </lineage>
</organism>
<dbReference type="Proteomes" id="UP001234178">
    <property type="component" value="Unassembled WGS sequence"/>
</dbReference>
<dbReference type="EMBL" id="JAOYFB010000038">
    <property type="protein sequence ID" value="KAK4028041.1"/>
    <property type="molecule type" value="Genomic_DNA"/>
</dbReference>
<keyword evidence="2" id="KW-1185">Reference proteome</keyword>
<protein>
    <submittedName>
        <fullName evidence="1">Uncharacterized protein</fullName>
    </submittedName>
</protein>
<reference evidence="1 2" key="1">
    <citation type="journal article" date="2023" name="Nucleic Acids Res.">
        <title>The hologenome of Daphnia magna reveals possible DNA methylation and microbiome-mediated evolution of the host genome.</title>
        <authorList>
            <person name="Chaturvedi A."/>
            <person name="Li X."/>
            <person name="Dhandapani V."/>
            <person name="Marshall H."/>
            <person name="Kissane S."/>
            <person name="Cuenca-Cambronero M."/>
            <person name="Asole G."/>
            <person name="Calvet F."/>
            <person name="Ruiz-Romero M."/>
            <person name="Marangio P."/>
            <person name="Guigo R."/>
            <person name="Rago D."/>
            <person name="Mirbahai L."/>
            <person name="Eastwood N."/>
            <person name="Colbourne J.K."/>
            <person name="Zhou J."/>
            <person name="Mallon E."/>
            <person name="Orsini L."/>
        </authorList>
    </citation>
    <scope>NUCLEOTIDE SEQUENCE [LARGE SCALE GENOMIC DNA]</scope>
    <source>
        <strain evidence="1">LRV0_1</strain>
    </source>
</reference>
<evidence type="ECO:0000313" key="2">
    <source>
        <dbReference type="Proteomes" id="UP001234178"/>
    </source>
</evidence>
<gene>
    <name evidence="1" type="ORF">OUZ56_017204</name>
</gene>